<dbReference type="InterPro" id="IPR050356">
    <property type="entry name" value="SulA_CellDiv_inhibitor"/>
</dbReference>
<dbReference type="GO" id="GO:0006281">
    <property type="term" value="P:DNA repair"/>
    <property type="evidence" value="ECO:0007669"/>
    <property type="project" value="InterPro"/>
</dbReference>
<proteinExistence type="predicted"/>
<organism evidence="3 4">
    <name type="scientific">Pedobacter frigiditerrae</name>
    <dbReference type="NCBI Taxonomy" id="2530452"/>
    <lineage>
        <taxon>Bacteria</taxon>
        <taxon>Pseudomonadati</taxon>
        <taxon>Bacteroidota</taxon>
        <taxon>Sphingobacteriia</taxon>
        <taxon>Sphingobacteriales</taxon>
        <taxon>Sphingobacteriaceae</taxon>
        <taxon>Pedobacter</taxon>
    </lineage>
</organism>
<gene>
    <name evidence="3" type="ORF">EZ428_12540</name>
</gene>
<dbReference type="OrthoDB" id="625722at2"/>
<evidence type="ECO:0000259" key="2">
    <source>
        <dbReference type="Pfam" id="PF00817"/>
    </source>
</evidence>
<sequence>MKRYVVIWFPNLLTDWLAIRKPELKEKVFVFTANVRGRVMITAASKAAEMQGIFVDTALADAKAIVPEIQVFDDQIGLSQKLLTRIGKWSIRFTPIVAIDLPNGLILDASGCTHLWGGEKGYLQMILQRLREAGYHCRAAIADTIGTAWAIARYGTISPIISSNQQYNAMLNLPPTALRLDNLIMQRLHKLGLTQIGKFIQMPRSVLRRRFGEELLLRLGQALGTVEESIKPLVVVLPYEERLPCLEPIRTKPAIEMAITKLLELLCLRLSNEGLGIRSATLKGYRVDGRLTEVQIGTNQATNQVAHLFKLFELKVATIEPALGIELFVLTATKVEAVLVHQEKLWSGKPGLADTGLAQLLDRLAGKIGQQAIRRYLPAAHYWPERSLRPALSLEEQAETQWQNTNPRPMEMLSRPEPVQVTAPIPDYPPMNFRYKDELHMVKKADGPERIEREWWLEKGEHRDYYILEDEKGRRYWVFRSGHYNEQKSEWFLHGFFA</sequence>
<reference evidence="3 4" key="1">
    <citation type="submission" date="2019-02" db="EMBL/GenBank/DDBJ databases">
        <title>Pedobacter sp. RP-1-13 sp. nov., isolated from Arctic soil.</title>
        <authorList>
            <person name="Dahal R.H."/>
        </authorList>
    </citation>
    <scope>NUCLEOTIDE SEQUENCE [LARGE SCALE GENOMIC DNA]</scope>
    <source>
        <strain evidence="3 4">RP-1-13</strain>
    </source>
</reference>
<dbReference type="PANTHER" id="PTHR35369:SF2">
    <property type="entry name" value="BLR3025 PROTEIN"/>
    <property type="match status" value="1"/>
</dbReference>
<dbReference type="Pfam" id="PF00817">
    <property type="entry name" value="IMS"/>
    <property type="match status" value="1"/>
</dbReference>
<name>A0A4R0MSY3_9SPHI</name>
<dbReference type="Proteomes" id="UP000292884">
    <property type="component" value="Unassembled WGS sequence"/>
</dbReference>
<dbReference type="AlphaFoldDB" id="A0A4R0MSY3"/>
<dbReference type="PANTHER" id="PTHR35369">
    <property type="entry name" value="BLR3025 PROTEIN-RELATED"/>
    <property type="match status" value="1"/>
</dbReference>
<protein>
    <submittedName>
        <fullName evidence="3">DNA polymerase Y family protein</fullName>
    </submittedName>
</protein>
<accession>A0A4R0MSY3</accession>
<dbReference type="SUPFAM" id="SSF56672">
    <property type="entry name" value="DNA/RNA polymerases"/>
    <property type="match status" value="1"/>
</dbReference>
<feature type="domain" description="UmuC" evidence="2">
    <location>
        <begin position="9"/>
        <end position="150"/>
    </location>
</feature>
<keyword evidence="1" id="KW-0227">DNA damage</keyword>
<evidence type="ECO:0000256" key="1">
    <source>
        <dbReference type="ARBA" id="ARBA00022763"/>
    </source>
</evidence>
<dbReference type="InterPro" id="IPR043502">
    <property type="entry name" value="DNA/RNA_pol_sf"/>
</dbReference>
<dbReference type="EMBL" id="SJSK01000003">
    <property type="protein sequence ID" value="TCC90110.1"/>
    <property type="molecule type" value="Genomic_DNA"/>
</dbReference>
<evidence type="ECO:0000313" key="3">
    <source>
        <dbReference type="EMBL" id="TCC90110.1"/>
    </source>
</evidence>
<keyword evidence="4" id="KW-1185">Reference proteome</keyword>
<evidence type="ECO:0000313" key="4">
    <source>
        <dbReference type="Proteomes" id="UP000292884"/>
    </source>
</evidence>
<dbReference type="CDD" id="cd03468">
    <property type="entry name" value="PolY_like"/>
    <property type="match status" value="1"/>
</dbReference>
<comment type="caution">
    <text evidence="3">The sequence shown here is derived from an EMBL/GenBank/DDBJ whole genome shotgun (WGS) entry which is preliminary data.</text>
</comment>
<dbReference type="InterPro" id="IPR001126">
    <property type="entry name" value="UmuC"/>
</dbReference>
<dbReference type="RefSeq" id="WP_131553512.1">
    <property type="nucleotide sequence ID" value="NZ_SJSK01000003.1"/>
</dbReference>